<evidence type="ECO:0000256" key="2">
    <source>
        <dbReference type="ARBA" id="ARBA00023315"/>
    </source>
</evidence>
<dbReference type="CDD" id="cd07989">
    <property type="entry name" value="LPLAT_AGPAT-like"/>
    <property type="match status" value="1"/>
</dbReference>
<dbReference type="PANTHER" id="PTHR10434">
    <property type="entry name" value="1-ACYL-SN-GLYCEROL-3-PHOSPHATE ACYLTRANSFERASE"/>
    <property type="match status" value="1"/>
</dbReference>
<sequence>MKRETLVKIFKFLFKHLTRLSYEGMENIPAVGGVIIATNHMSRLDFPALFMVSSREDITALVADKYQSYVLFNFIIRTAGGIYLDRSKADFSAFSTGVDFLRKGGALGIAPEGTRSKVGALLEGKPGAVLLATRAKVPVVPVAVTGTEVSVKQLLRLRRPKIHVRVGPAFTYPPLDRDQRHDLLKKYTDEVMCRIAAMMPESYHGFYTGHPRIKEIQAELAAAHQSEPVHL</sequence>
<evidence type="ECO:0000313" key="5">
    <source>
        <dbReference type="Proteomes" id="UP000050417"/>
    </source>
</evidence>
<dbReference type="GO" id="GO:0006654">
    <property type="term" value="P:phosphatidic acid biosynthetic process"/>
    <property type="evidence" value="ECO:0007669"/>
    <property type="project" value="TreeGrafter"/>
</dbReference>
<keyword evidence="5" id="KW-1185">Reference proteome</keyword>
<dbReference type="InterPro" id="IPR002123">
    <property type="entry name" value="Plipid/glycerol_acylTrfase"/>
</dbReference>
<dbReference type="SUPFAM" id="SSF69593">
    <property type="entry name" value="Glycerol-3-phosphate (1)-acyltransferase"/>
    <property type="match status" value="1"/>
</dbReference>
<name>A0A0P6X3U5_9CHLR</name>
<dbReference type="STRING" id="1134406.ADN00_08680"/>
<dbReference type="GO" id="GO:0003841">
    <property type="term" value="F:1-acylglycerol-3-phosphate O-acyltransferase activity"/>
    <property type="evidence" value="ECO:0007669"/>
    <property type="project" value="TreeGrafter"/>
</dbReference>
<keyword evidence="1" id="KW-0808">Transferase</keyword>
<keyword evidence="2" id="KW-0012">Acyltransferase</keyword>
<evidence type="ECO:0000313" key="4">
    <source>
        <dbReference type="EMBL" id="KPL77659.1"/>
    </source>
</evidence>
<dbReference type="EMBL" id="LGCL01000022">
    <property type="protein sequence ID" value="KPL77659.1"/>
    <property type="molecule type" value="Genomic_DNA"/>
</dbReference>
<organism evidence="4 5">
    <name type="scientific">Ornatilinea apprima</name>
    <dbReference type="NCBI Taxonomy" id="1134406"/>
    <lineage>
        <taxon>Bacteria</taxon>
        <taxon>Bacillati</taxon>
        <taxon>Chloroflexota</taxon>
        <taxon>Anaerolineae</taxon>
        <taxon>Anaerolineales</taxon>
        <taxon>Anaerolineaceae</taxon>
        <taxon>Ornatilinea</taxon>
    </lineage>
</organism>
<protein>
    <recommendedName>
        <fullName evidence="3">Phospholipid/glycerol acyltransferase domain-containing protein</fullName>
    </recommendedName>
</protein>
<gene>
    <name evidence="4" type="ORF">ADN00_08680</name>
</gene>
<reference evidence="4 5" key="1">
    <citation type="submission" date="2015-07" db="EMBL/GenBank/DDBJ databases">
        <title>Genome sequence of Ornatilinea apprima DSM 23815.</title>
        <authorList>
            <person name="Hemp J."/>
            <person name="Ward L.M."/>
            <person name="Pace L.A."/>
            <person name="Fischer W.W."/>
        </authorList>
    </citation>
    <scope>NUCLEOTIDE SEQUENCE [LARGE SCALE GENOMIC DNA]</scope>
    <source>
        <strain evidence="4 5">P3M-1</strain>
    </source>
</reference>
<dbReference type="Proteomes" id="UP000050417">
    <property type="component" value="Unassembled WGS sequence"/>
</dbReference>
<comment type="caution">
    <text evidence="4">The sequence shown here is derived from an EMBL/GenBank/DDBJ whole genome shotgun (WGS) entry which is preliminary data.</text>
</comment>
<dbReference type="OrthoDB" id="9803035at2"/>
<dbReference type="Pfam" id="PF01553">
    <property type="entry name" value="Acyltransferase"/>
    <property type="match status" value="1"/>
</dbReference>
<dbReference type="AlphaFoldDB" id="A0A0P6X3U5"/>
<dbReference type="RefSeq" id="WP_075062601.1">
    <property type="nucleotide sequence ID" value="NZ_LGCL01000022.1"/>
</dbReference>
<evidence type="ECO:0000259" key="3">
    <source>
        <dbReference type="SMART" id="SM00563"/>
    </source>
</evidence>
<dbReference type="SMART" id="SM00563">
    <property type="entry name" value="PlsC"/>
    <property type="match status" value="1"/>
</dbReference>
<proteinExistence type="predicted"/>
<dbReference type="PANTHER" id="PTHR10434:SF11">
    <property type="entry name" value="1-ACYL-SN-GLYCEROL-3-PHOSPHATE ACYLTRANSFERASE"/>
    <property type="match status" value="1"/>
</dbReference>
<feature type="domain" description="Phospholipid/glycerol acyltransferase" evidence="3">
    <location>
        <begin position="34"/>
        <end position="147"/>
    </location>
</feature>
<accession>A0A0P6X3U5</accession>
<evidence type="ECO:0000256" key="1">
    <source>
        <dbReference type="ARBA" id="ARBA00022679"/>
    </source>
</evidence>